<keyword evidence="2" id="KW-0472">Membrane</keyword>
<feature type="region of interest" description="Disordered" evidence="1">
    <location>
        <begin position="82"/>
        <end position="216"/>
    </location>
</feature>
<keyword evidence="4" id="KW-1185">Reference proteome</keyword>
<comment type="caution">
    <text evidence="3">The sequence shown here is derived from an EMBL/GenBank/DDBJ whole genome shotgun (WGS) entry which is preliminary data.</text>
</comment>
<evidence type="ECO:0000256" key="2">
    <source>
        <dbReference type="SAM" id="Phobius"/>
    </source>
</evidence>
<proteinExistence type="predicted"/>
<keyword evidence="2" id="KW-1133">Transmembrane helix</keyword>
<evidence type="ECO:0000256" key="1">
    <source>
        <dbReference type="SAM" id="MobiDB-lite"/>
    </source>
</evidence>
<evidence type="ECO:0000313" key="4">
    <source>
        <dbReference type="Proteomes" id="UP000216300"/>
    </source>
</evidence>
<feature type="transmembrane region" description="Helical" evidence="2">
    <location>
        <begin position="320"/>
        <end position="339"/>
    </location>
</feature>
<dbReference type="AlphaFoldDB" id="A0A255ESI7"/>
<keyword evidence="2" id="KW-0812">Transmembrane</keyword>
<dbReference type="RefSeq" id="WP_094453517.1">
    <property type="nucleotide sequence ID" value="NZ_NMVJ01000006.1"/>
</dbReference>
<name>A0A255ESI7_9ACTN</name>
<feature type="compositionally biased region" description="Low complexity" evidence="1">
    <location>
        <begin position="175"/>
        <end position="200"/>
    </location>
</feature>
<feature type="compositionally biased region" description="Acidic residues" evidence="1">
    <location>
        <begin position="148"/>
        <end position="174"/>
    </location>
</feature>
<reference evidence="3 4" key="1">
    <citation type="submission" date="2017-07" db="EMBL/GenBank/DDBJ databases">
        <title>Draft whole genome sequences of clinical Proprionibacteriaceae strains.</title>
        <authorList>
            <person name="Bernier A.-M."/>
            <person name="Bernard K."/>
            <person name="Domingo M.-C."/>
        </authorList>
    </citation>
    <scope>NUCLEOTIDE SEQUENCE [LARGE SCALE GENOMIC DNA]</scope>
    <source>
        <strain evidence="3 4">NML 150081</strain>
    </source>
</reference>
<accession>A0A255ESI7</accession>
<evidence type="ECO:0008006" key="5">
    <source>
        <dbReference type="Google" id="ProtNLM"/>
    </source>
</evidence>
<sequence>MADDELRELVRFKTFSTADTGYAAMEVRRLLDELRRAANNGDDLAPILAKAELSEARFGYSKAEVDSFLARVRAIATGEPVEDVATEPPPTTTPTAATSVRITGTSLLSDQDRASGITEGTGTKPIAESVKEFTPDLTAAGSALDTPTEPEVDDEGEWAEDSDDDEPEDDDAPDAEPAPAKRVPTTRTPTTRTPTTRSTTAWSAPAGHPVRTHDPQQEALRTTLRMTLHRSSFAPAAKGSPGYDKAEVDTFLRKLRSRLDETVDLASTIASAQFTMRRQDAYSVDEIDDFLDHVSLVSQGRPSAPPRPRPDSQGQSTRKLGQLLAIVVVIAIVVVAWLASL</sequence>
<dbReference type="Proteomes" id="UP000216300">
    <property type="component" value="Unassembled WGS sequence"/>
</dbReference>
<dbReference type="EMBL" id="NMVJ01000006">
    <property type="protein sequence ID" value="OYN91083.1"/>
    <property type="molecule type" value="Genomic_DNA"/>
</dbReference>
<dbReference type="OrthoDB" id="5198800at2"/>
<protein>
    <recommendedName>
        <fullName evidence="5">DivIVA domain-containing protein</fullName>
    </recommendedName>
</protein>
<gene>
    <name evidence="3" type="ORF">CGZ91_06390</name>
</gene>
<evidence type="ECO:0000313" key="3">
    <source>
        <dbReference type="EMBL" id="OYN91083.1"/>
    </source>
</evidence>
<organism evidence="3 4">
    <name type="scientific">Parenemella sanctibonifatiensis</name>
    <dbReference type="NCBI Taxonomy" id="2016505"/>
    <lineage>
        <taxon>Bacteria</taxon>
        <taxon>Bacillati</taxon>
        <taxon>Actinomycetota</taxon>
        <taxon>Actinomycetes</taxon>
        <taxon>Propionibacteriales</taxon>
        <taxon>Propionibacteriaceae</taxon>
        <taxon>Parenemella</taxon>
    </lineage>
</organism>